<name>A0A2S8F0W3_9BACT</name>
<evidence type="ECO:0000313" key="1">
    <source>
        <dbReference type="EMBL" id="PQO25815.1"/>
    </source>
</evidence>
<comment type="caution">
    <text evidence="1">The sequence shown here is derived from an EMBL/GenBank/DDBJ whole genome shotgun (WGS) entry which is preliminary data.</text>
</comment>
<dbReference type="Proteomes" id="UP000240009">
    <property type="component" value="Unassembled WGS sequence"/>
</dbReference>
<dbReference type="RefSeq" id="WP_105358579.1">
    <property type="nucleotide sequence ID" value="NZ_PUIA01000074.1"/>
</dbReference>
<dbReference type="EMBL" id="PUIA01000074">
    <property type="protein sequence ID" value="PQO25815.1"/>
    <property type="molecule type" value="Genomic_DNA"/>
</dbReference>
<protein>
    <submittedName>
        <fullName evidence="1">Type I-U CRISPR-associated protein Csx17</fullName>
    </submittedName>
</protein>
<reference evidence="1 2" key="1">
    <citation type="submission" date="2018-02" db="EMBL/GenBank/DDBJ databases">
        <title>Comparative genomes isolates from brazilian mangrove.</title>
        <authorList>
            <person name="Araujo J.E."/>
            <person name="Taketani R.G."/>
            <person name="Silva M.C.P."/>
            <person name="Loureco M.V."/>
            <person name="Andreote F.D."/>
        </authorList>
    </citation>
    <scope>NUCLEOTIDE SEQUENCE [LARGE SCALE GENOMIC DNA]</scope>
    <source>
        <strain evidence="1 2">HEX-2 MGV</strain>
    </source>
</reference>
<dbReference type="NCBIfam" id="TIGR04113">
    <property type="entry name" value="cas_csx17"/>
    <property type="match status" value="1"/>
</dbReference>
<dbReference type="InterPro" id="IPR026483">
    <property type="entry name" value="Cas_Csx17"/>
</dbReference>
<gene>
    <name evidence="1" type="primary">csx17</name>
    <name evidence="1" type="ORF">C5Y96_23705</name>
</gene>
<sequence>MSIHVHHLPGCGATPLAHYLKALGILRLVAEQADPHARGAWRNGIFVLLTSLDEDELLDFFLNRYSPTPLVAPWNGGSGFYPKDNHTGFDTIKNSTALRFDRYRKAIALCRAIVGDSDTRPTGDEKETMLQTCRQQWEGALGDWLDAVVTLSEEGNPAYPAMLGTGGNDGRLDFTNNFMQQLVKLFDTASAEGVAHASATGFLRAALFSEIENGLDSSAVGQFFPGAAGGANATTGFSADTNINSWDFVLMLEGAIVFVSSVTRRALANSLPQASAPFAVRSASAGYGSAAEENSRGEQWMPLWENFARFDEIQCLIAEARCQTDRKVATRPLETAKAIARLGVARGITSFQRYGYIERNGLSNLAVPLGVWQVSEQPNQNLLDEITLWYERLESKAADKNAPASISQSARRIQDGMLACCRDGSAPVRWLELLLRLGEAEEQLVRSPQFTGSRGLQPLYGLSPGWLLAAEALAGRPEFRLALAIAGQHARTTDGLRFDRSNPVRRHWLPLQENLQGHISRVHRFHVLNERLAWGPHQVCQGRSLSDDLVQLVQRRLIESKRDGHRRLALCPTPGTGVTLADIQVWLEGSVDTRLVAKLIRPLMALDWRKLEDALRNRDSREFQVLANPKPINERGCAEQLSTYGALRLCYAPSPLPIQRNDHTEVDAEISVKLDPRPLSRLTAGDLSGALRLANQRLKVSGLHPYVTTAVGNRTMARRIAASMAIPLAEPSLRILTWATGHAKIDPSEEESSAS</sequence>
<accession>A0A2S8F0W3</accession>
<proteinExistence type="predicted"/>
<evidence type="ECO:0000313" key="2">
    <source>
        <dbReference type="Proteomes" id="UP000240009"/>
    </source>
</evidence>
<organism evidence="1 2">
    <name type="scientific">Blastopirellula marina</name>
    <dbReference type="NCBI Taxonomy" id="124"/>
    <lineage>
        <taxon>Bacteria</taxon>
        <taxon>Pseudomonadati</taxon>
        <taxon>Planctomycetota</taxon>
        <taxon>Planctomycetia</taxon>
        <taxon>Pirellulales</taxon>
        <taxon>Pirellulaceae</taxon>
        <taxon>Blastopirellula</taxon>
    </lineage>
</organism>
<dbReference type="OrthoDB" id="441343at2"/>
<dbReference type="AlphaFoldDB" id="A0A2S8F0W3"/>